<protein>
    <recommendedName>
        <fullName evidence="1">Deoxyribonuclease NucA/NucB domain-containing protein</fullName>
    </recommendedName>
</protein>
<evidence type="ECO:0000259" key="1">
    <source>
        <dbReference type="Pfam" id="PF14040"/>
    </source>
</evidence>
<name>A0A1T1GQ48_9GAMM</name>
<evidence type="ECO:0000313" key="3">
    <source>
        <dbReference type="Proteomes" id="UP000191160"/>
    </source>
</evidence>
<comment type="caution">
    <text evidence="2">The sequence shown here is derived from an EMBL/GenBank/DDBJ whole genome shotgun (WGS) entry which is preliminary data.</text>
</comment>
<dbReference type="EMBL" id="MVKX01000013">
    <property type="protein sequence ID" value="OOV79686.1"/>
    <property type="molecule type" value="Genomic_DNA"/>
</dbReference>
<accession>A0A1T1GQ48</accession>
<dbReference type="AlphaFoldDB" id="A0A1T1GQ48"/>
<sequence length="351" mass="38968">MIVTVNKLRSSSESALDVSSACEKVGEGAFNSLNSRTSFCQKFEQNLDLYDSSGSYVNTANIIGYIYTEENNPTNTLIWPVKFKFRTVYSDPTGPLAQISPRIECGTDEGVENCQLIGGMRSVLLTPGLSLEFPIQTVMNMTNRDKYSFDSMEIRANYNVIGQSLDINSPYLVSDRIPSLRCDVGLAKTGTQGCIFEDAPAVLTRINVNDQDVNESALHIRDAQLSGLPGRYIPEPDSIMPSYESSPLRRLRDLTLRRQNRSKSLQMCLAKFNSYSSTCAPSGDPEDAEVDCDCDEYPFAATMEGAANTEFIPVSVRKIDPSDNRRAGAYLGVFYTQQRVLDGEEFYINVE</sequence>
<evidence type="ECO:0000313" key="2">
    <source>
        <dbReference type="EMBL" id="OOV79686.1"/>
    </source>
</evidence>
<keyword evidence="3" id="KW-1185">Reference proteome</keyword>
<dbReference type="Pfam" id="PF14040">
    <property type="entry name" value="DNase_NucA_NucB"/>
    <property type="match status" value="1"/>
</dbReference>
<reference evidence="2 3" key="1">
    <citation type="submission" date="2017-02" db="EMBL/GenBank/DDBJ databases">
        <title>Acinetobacter sp. ANC 4945, whole genome shotgun sequencing project.</title>
        <authorList>
            <person name="Radolfova-Krizova L."/>
            <person name="Al Atrouni A."/>
            <person name="Nemec A."/>
        </authorList>
    </citation>
    <scope>NUCLEOTIDE SEQUENCE [LARGE SCALE GENOMIC DNA]</scope>
    <source>
        <strain evidence="2 3">ANC 4945</strain>
    </source>
</reference>
<proteinExistence type="predicted"/>
<dbReference type="Proteomes" id="UP000191160">
    <property type="component" value="Unassembled WGS sequence"/>
</dbReference>
<dbReference type="InterPro" id="IPR029476">
    <property type="entry name" value="DNase_NucA_NucB"/>
</dbReference>
<feature type="domain" description="Deoxyribonuclease NucA/NucB" evidence="1">
    <location>
        <begin position="289"/>
        <end position="348"/>
    </location>
</feature>
<organism evidence="2 3">
    <name type="scientific">Acinetobacter amyesii</name>
    <dbReference type="NCBI Taxonomy" id="2942470"/>
    <lineage>
        <taxon>Bacteria</taxon>
        <taxon>Pseudomonadati</taxon>
        <taxon>Pseudomonadota</taxon>
        <taxon>Gammaproteobacteria</taxon>
        <taxon>Moraxellales</taxon>
        <taxon>Moraxellaceae</taxon>
        <taxon>Acinetobacter</taxon>
    </lineage>
</organism>
<gene>
    <name evidence="2" type="ORF">B1202_16145</name>
</gene>